<feature type="transmembrane region" description="Helical" evidence="1">
    <location>
        <begin position="12"/>
        <end position="29"/>
    </location>
</feature>
<dbReference type="InterPro" id="IPR000620">
    <property type="entry name" value="EamA_dom"/>
</dbReference>
<feature type="transmembrane region" description="Helical" evidence="1">
    <location>
        <begin position="243"/>
        <end position="263"/>
    </location>
</feature>
<evidence type="ECO:0000256" key="1">
    <source>
        <dbReference type="SAM" id="Phobius"/>
    </source>
</evidence>
<name>A0A6B0TJK6_9RHOB</name>
<dbReference type="PANTHER" id="PTHR22911:SF135">
    <property type="entry name" value="BLR4310 PROTEIN"/>
    <property type="match status" value="1"/>
</dbReference>
<feature type="transmembrane region" description="Helical" evidence="1">
    <location>
        <begin position="213"/>
        <end position="231"/>
    </location>
</feature>
<keyword evidence="4" id="KW-1185">Reference proteome</keyword>
<evidence type="ECO:0000313" key="4">
    <source>
        <dbReference type="Proteomes" id="UP000436016"/>
    </source>
</evidence>
<dbReference type="Gene3D" id="1.10.3730.20">
    <property type="match status" value="1"/>
</dbReference>
<feature type="domain" description="EamA" evidence="2">
    <location>
        <begin position="15"/>
        <end position="148"/>
    </location>
</feature>
<dbReference type="GO" id="GO:0016020">
    <property type="term" value="C:membrane"/>
    <property type="evidence" value="ECO:0007669"/>
    <property type="project" value="InterPro"/>
</dbReference>
<protein>
    <submittedName>
        <fullName evidence="3">EamA family transporter</fullName>
    </submittedName>
</protein>
<dbReference type="EMBL" id="WUWG01000001">
    <property type="protein sequence ID" value="MXU64617.1"/>
    <property type="molecule type" value="Genomic_DNA"/>
</dbReference>
<proteinExistence type="predicted"/>
<feature type="transmembrane region" description="Helical" evidence="1">
    <location>
        <begin position="134"/>
        <end position="151"/>
    </location>
</feature>
<keyword evidence="1" id="KW-1133">Transmembrane helix</keyword>
<evidence type="ECO:0000313" key="3">
    <source>
        <dbReference type="EMBL" id="MXU64617.1"/>
    </source>
</evidence>
<dbReference type="PANTHER" id="PTHR22911">
    <property type="entry name" value="ACYL-MALONYL CONDENSING ENZYME-RELATED"/>
    <property type="match status" value="1"/>
</dbReference>
<dbReference type="Proteomes" id="UP000436016">
    <property type="component" value="Unassembled WGS sequence"/>
</dbReference>
<comment type="caution">
    <text evidence="3">The sequence shown here is derived from an EMBL/GenBank/DDBJ whole genome shotgun (WGS) entry which is preliminary data.</text>
</comment>
<dbReference type="InterPro" id="IPR037185">
    <property type="entry name" value="EmrE-like"/>
</dbReference>
<organism evidence="3 4">
    <name type="scientific">Oceanomicrobium pacificus</name>
    <dbReference type="NCBI Taxonomy" id="2692916"/>
    <lineage>
        <taxon>Bacteria</taxon>
        <taxon>Pseudomonadati</taxon>
        <taxon>Pseudomonadota</taxon>
        <taxon>Alphaproteobacteria</taxon>
        <taxon>Rhodobacterales</taxon>
        <taxon>Paracoccaceae</taxon>
        <taxon>Oceanomicrobium</taxon>
    </lineage>
</organism>
<dbReference type="RefSeq" id="WP_160852183.1">
    <property type="nucleotide sequence ID" value="NZ_WUWG01000001.1"/>
</dbReference>
<keyword evidence="1" id="KW-0812">Transmembrane</keyword>
<feature type="transmembrane region" description="Helical" evidence="1">
    <location>
        <begin position="157"/>
        <end position="175"/>
    </location>
</feature>
<feature type="transmembrane region" description="Helical" evidence="1">
    <location>
        <begin position="41"/>
        <end position="61"/>
    </location>
</feature>
<feature type="transmembrane region" description="Helical" evidence="1">
    <location>
        <begin position="269"/>
        <end position="288"/>
    </location>
</feature>
<feature type="domain" description="EamA" evidence="2">
    <location>
        <begin position="159"/>
        <end position="281"/>
    </location>
</feature>
<gene>
    <name evidence="3" type="ORF">GSH16_04100</name>
</gene>
<evidence type="ECO:0000259" key="2">
    <source>
        <dbReference type="Pfam" id="PF00892"/>
    </source>
</evidence>
<keyword evidence="1" id="KW-0472">Membrane</keyword>
<accession>A0A6B0TJK6</accession>
<dbReference type="SUPFAM" id="SSF103481">
    <property type="entry name" value="Multidrug resistance efflux transporter EmrE"/>
    <property type="match status" value="2"/>
</dbReference>
<feature type="transmembrane region" description="Helical" evidence="1">
    <location>
        <begin position="107"/>
        <end position="125"/>
    </location>
</feature>
<sequence>MSDLPATPSRRDAEIGIAFMLLAMFLFTANDALGKWVVADMPVGQILAVRSAAALALLALIGRLKPRALVAQIKADPALSALRLALVAAEPACFYWSVRYLPLADVFAFYMASPLFLTILSAVVLREPVGPRRWTAVLLGLVGVVLVFPPSGAALSLPALVALAGSLSLAGMLVLTRMLRHSDAVGLLALQTLVVGLAGAATLPFAYVAASPLVFGQMAVLGVVALAAHYLMNQSVSIAPSSLVAPFQYSSIVWAILLGYLVWGDFPSWRALAGTALITGSGLAVLHFERRAAQRAARQS</sequence>
<dbReference type="Pfam" id="PF00892">
    <property type="entry name" value="EamA"/>
    <property type="match status" value="2"/>
</dbReference>
<reference evidence="3 4" key="1">
    <citation type="submission" date="2019-12" db="EMBL/GenBank/DDBJ databases">
        <title>Strain KN286 was isolated from seawater, which was collected from Caroline Seamount in the tropical western Pacific.</title>
        <authorList>
            <person name="Wang Q."/>
        </authorList>
    </citation>
    <scope>NUCLEOTIDE SEQUENCE [LARGE SCALE GENOMIC DNA]</scope>
    <source>
        <strain evidence="3 4">KN286</strain>
    </source>
</reference>
<dbReference type="AlphaFoldDB" id="A0A6B0TJK6"/>
<feature type="transmembrane region" description="Helical" evidence="1">
    <location>
        <begin position="187"/>
        <end position="207"/>
    </location>
</feature>